<accession>A0A1B9FTU6</accession>
<proteinExistence type="predicted"/>
<evidence type="ECO:0000313" key="4">
    <source>
        <dbReference type="Proteomes" id="UP000092730"/>
    </source>
</evidence>
<organism evidence="2">
    <name type="scientific">Kwoniella bestiolae CBS 10118</name>
    <dbReference type="NCBI Taxonomy" id="1296100"/>
    <lineage>
        <taxon>Eukaryota</taxon>
        <taxon>Fungi</taxon>
        <taxon>Dikarya</taxon>
        <taxon>Basidiomycota</taxon>
        <taxon>Agaricomycotina</taxon>
        <taxon>Tremellomycetes</taxon>
        <taxon>Tremellales</taxon>
        <taxon>Cryptococcaceae</taxon>
        <taxon>Kwoniella</taxon>
    </lineage>
</organism>
<feature type="region of interest" description="Disordered" evidence="1">
    <location>
        <begin position="1"/>
        <end position="24"/>
    </location>
</feature>
<dbReference type="AlphaFoldDB" id="A0A1B9FTU6"/>
<evidence type="ECO:0000313" key="3">
    <source>
        <dbReference type="EMBL" id="WVW86649.1"/>
    </source>
</evidence>
<gene>
    <name evidence="2" type="ORF">I302_07839</name>
    <name evidence="3" type="ORF">I302_108703</name>
</gene>
<name>A0A1B9FTU6_9TREE</name>
<evidence type="ECO:0000313" key="2">
    <source>
        <dbReference type="EMBL" id="OCF22194.1"/>
    </source>
</evidence>
<reference evidence="3" key="4">
    <citation type="submission" date="2024-02" db="EMBL/GenBank/DDBJ databases">
        <title>Comparative genomics of Cryptococcus and Kwoniella reveals pathogenesis evolution and contrasting modes of karyotype evolution via chromosome fusion or intercentromeric recombination.</title>
        <authorList>
            <person name="Coelho M.A."/>
            <person name="David-Palma M."/>
            <person name="Shea T."/>
            <person name="Bowers K."/>
            <person name="McGinley-Smith S."/>
            <person name="Mohammad A.W."/>
            <person name="Gnirke A."/>
            <person name="Yurkov A.M."/>
            <person name="Nowrousian M."/>
            <person name="Sun S."/>
            <person name="Cuomo C.A."/>
            <person name="Heitman J."/>
        </authorList>
    </citation>
    <scope>NUCLEOTIDE SEQUENCE</scope>
    <source>
        <strain evidence="3">CBS 10118</strain>
    </source>
</reference>
<dbReference type="KEGG" id="kbi:30212238"/>
<evidence type="ECO:0000256" key="1">
    <source>
        <dbReference type="SAM" id="MobiDB-lite"/>
    </source>
</evidence>
<reference evidence="2" key="3">
    <citation type="submission" date="2014-01" db="EMBL/GenBank/DDBJ databases">
        <title>Evolution of pathogenesis and genome organization in the Tremellales.</title>
        <authorList>
            <person name="Cuomo C."/>
            <person name="Litvintseva A."/>
            <person name="Heitman J."/>
            <person name="Chen Y."/>
            <person name="Sun S."/>
            <person name="Springer D."/>
            <person name="Dromer F."/>
            <person name="Young S."/>
            <person name="Zeng Q."/>
            <person name="Chapman S."/>
            <person name="Gujja S."/>
            <person name="Saif S."/>
            <person name="Birren B."/>
        </authorList>
    </citation>
    <scope>NUCLEOTIDE SEQUENCE</scope>
    <source>
        <strain evidence="2">CBS 10118</strain>
    </source>
</reference>
<reference evidence="3" key="2">
    <citation type="submission" date="2013-07" db="EMBL/GenBank/DDBJ databases">
        <authorList>
            <consortium name="The Broad Institute Genome Sequencing Platform"/>
            <person name="Cuomo C."/>
            <person name="Litvintseva A."/>
            <person name="Chen Y."/>
            <person name="Heitman J."/>
            <person name="Sun S."/>
            <person name="Springer D."/>
            <person name="Dromer F."/>
            <person name="Young S.K."/>
            <person name="Zeng Q."/>
            <person name="Gargeya S."/>
            <person name="Fitzgerald M."/>
            <person name="Abouelleil A."/>
            <person name="Alvarado L."/>
            <person name="Berlin A.M."/>
            <person name="Chapman S.B."/>
            <person name="Dewar J."/>
            <person name="Goldberg J."/>
            <person name="Griggs A."/>
            <person name="Gujja S."/>
            <person name="Hansen M."/>
            <person name="Howarth C."/>
            <person name="Imamovic A."/>
            <person name="Larimer J."/>
            <person name="McCowan C."/>
            <person name="Murphy C."/>
            <person name="Pearson M."/>
            <person name="Priest M."/>
            <person name="Roberts A."/>
            <person name="Saif S."/>
            <person name="Shea T."/>
            <person name="Sykes S."/>
            <person name="Wortman J."/>
            <person name="Nusbaum C."/>
            <person name="Birren B."/>
        </authorList>
    </citation>
    <scope>NUCLEOTIDE SEQUENCE</scope>
    <source>
        <strain evidence="3">CBS 10118</strain>
    </source>
</reference>
<dbReference type="EMBL" id="CP144548">
    <property type="protein sequence ID" value="WVW86649.1"/>
    <property type="molecule type" value="Genomic_DNA"/>
</dbReference>
<dbReference type="EMBL" id="KI894025">
    <property type="protein sequence ID" value="OCF22194.1"/>
    <property type="molecule type" value="Genomic_DNA"/>
</dbReference>
<reference evidence="2" key="1">
    <citation type="submission" date="2013-07" db="EMBL/GenBank/DDBJ databases">
        <title>The Genome Sequence of Cryptococcus bestiolae CBS10118.</title>
        <authorList>
            <consortium name="The Broad Institute Genome Sequencing Platform"/>
            <person name="Cuomo C."/>
            <person name="Litvintseva A."/>
            <person name="Chen Y."/>
            <person name="Heitman J."/>
            <person name="Sun S."/>
            <person name="Springer D."/>
            <person name="Dromer F."/>
            <person name="Young S.K."/>
            <person name="Zeng Q."/>
            <person name="Gargeya S."/>
            <person name="Fitzgerald M."/>
            <person name="Abouelleil A."/>
            <person name="Alvarado L."/>
            <person name="Berlin A.M."/>
            <person name="Chapman S.B."/>
            <person name="Dewar J."/>
            <person name="Goldberg J."/>
            <person name="Griggs A."/>
            <person name="Gujja S."/>
            <person name="Hansen M."/>
            <person name="Howarth C."/>
            <person name="Imamovic A."/>
            <person name="Larimer J."/>
            <person name="McCowan C."/>
            <person name="Murphy C."/>
            <person name="Pearson M."/>
            <person name="Priest M."/>
            <person name="Roberts A."/>
            <person name="Saif S."/>
            <person name="Shea T."/>
            <person name="Sykes S."/>
            <person name="Wortman J."/>
            <person name="Nusbaum C."/>
            <person name="Birren B."/>
        </authorList>
    </citation>
    <scope>NUCLEOTIDE SEQUENCE [LARGE SCALE GENOMIC DNA]</scope>
    <source>
        <strain evidence="2">CBS 10118</strain>
    </source>
</reference>
<sequence length="310" mass="34446">MTTQEERRIERKAGGGTTHPFFPPLNDKHTSACILSSSDHVFYHIPISQAKDLSPTIHNLITKTPIRGDTGNWTSLEASSDTITLVLTVLLRPHLLTNPKSPTNPQSLLKLLPDALIFTRQYGITHFHSRCTKLLISLNSSPLILYTAFALVDDHPSCQRYSNLFIRSQYLDYLPPIVTRILSTHSPKYLNALLALHATWSKAYDELYQALVSDLAGVNIQLSGFGSTCKKRFGRGCPGYISSKGQFKDLRVRAADATAATARDHGYRCMNARIEASIHDEVGCETCSHRFVNAFGAVMSRVFEGIREGI</sequence>
<protein>
    <recommendedName>
        <fullName evidence="5">BTB domain-containing protein</fullName>
    </recommendedName>
</protein>
<dbReference type="VEuPathDB" id="FungiDB:I302_07839"/>
<feature type="compositionally biased region" description="Basic and acidic residues" evidence="1">
    <location>
        <begin position="1"/>
        <end position="13"/>
    </location>
</feature>
<dbReference type="GeneID" id="30212238"/>
<dbReference type="OrthoDB" id="2565321at2759"/>
<evidence type="ECO:0008006" key="5">
    <source>
        <dbReference type="Google" id="ProtNLM"/>
    </source>
</evidence>
<keyword evidence="4" id="KW-1185">Reference proteome</keyword>
<dbReference type="Proteomes" id="UP000092730">
    <property type="component" value="Chromosome 8"/>
</dbReference>
<dbReference type="RefSeq" id="XP_019043264.1">
    <property type="nucleotide sequence ID" value="XM_019194428.1"/>
</dbReference>